<sequence length="494" mass="56614">MKKITFLILLFSISTFSQNISQTQVDSIIKNHKENDKRTKYQTHIDDYIKTHYKDKNKVVSNTILGKKLNKYFNQAIFGNSDISTNSSALGLAIKNNETSINLNTILALSSPGKNQWFLKPGIFTEGKSSLFNLYSEGSWSNNVGINLGVVYKFKGSMSFYSTSKTKHIDNRKYFVDSILSQKRSFVKLYHKVNPSKKIAVLDTIVSIRRKGVVNYEKFESIVEKGHENHIKEADFVALLKRINSKGAKFVKDSLSLVNSNYKNFSECNQKNLVSKEFQEYDNKFQGSGYSFKWIAFDNSFSNHVYKIDSLNILKDLNIEEFDNKFKWESSINYNYLRKRNSLVYIQTGFSLVAGNLLDNNLILKTPRLKNDSGNLIITDTEDNEIGNYNNLNDDSYFGNFNFYGLYAFSGYNKMGLSLNFSHNFLMGNKNDNPYFQKNFTLLFGPVFRDIKKDGVNKVTIGIEAGFENAIYNSKISDDFIARIRVGIPIKALF</sequence>
<dbReference type="KEGG" id="tsig:D6T69_06805"/>
<evidence type="ECO:0000313" key="2">
    <source>
        <dbReference type="EMBL" id="AZJ35243.1"/>
    </source>
</evidence>
<proteinExistence type="predicted"/>
<keyword evidence="3" id="KW-1185">Reference proteome</keyword>
<accession>A0A3Q8RS61</accession>
<name>A0A3Q8RS61_9FLAO</name>
<dbReference type="AlphaFoldDB" id="A0A3Q8RS61"/>
<dbReference type="EMBL" id="CP032548">
    <property type="protein sequence ID" value="AZJ35243.1"/>
    <property type="molecule type" value="Genomic_DNA"/>
</dbReference>
<dbReference type="Proteomes" id="UP000274593">
    <property type="component" value="Chromosome"/>
</dbReference>
<feature type="chain" id="PRO_5018606554" description="Capsule assembly protein Wzi" evidence="1">
    <location>
        <begin position="18"/>
        <end position="494"/>
    </location>
</feature>
<evidence type="ECO:0000256" key="1">
    <source>
        <dbReference type="SAM" id="SignalP"/>
    </source>
</evidence>
<dbReference type="RefSeq" id="WP_125067026.1">
    <property type="nucleotide sequence ID" value="NZ_CP032548.1"/>
</dbReference>
<evidence type="ECO:0000313" key="3">
    <source>
        <dbReference type="Proteomes" id="UP000274593"/>
    </source>
</evidence>
<evidence type="ECO:0008006" key="4">
    <source>
        <dbReference type="Google" id="ProtNLM"/>
    </source>
</evidence>
<keyword evidence="1" id="KW-0732">Signal</keyword>
<reference evidence="2 3" key="1">
    <citation type="submission" date="2018-09" db="EMBL/GenBank/DDBJ databases">
        <title>Insights into the microbiota of Asian seabass (Lates calcarifer) with tenacibaculosis symptoms and description of sp. nov. Tenacibaculum singaporense.</title>
        <authorList>
            <person name="Miyake S."/>
            <person name="Soh M."/>
            <person name="Azman M.N."/>
            <person name="Ngoh S.Y."/>
            <person name="Orban L."/>
        </authorList>
    </citation>
    <scope>NUCLEOTIDE SEQUENCE [LARGE SCALE GENOMIC DNA]</scope>
    <source>
        <strain evidence="2 3">DSM 106434</strain>
    </source>
</reference>
<gene>
    <name evidence="2" type="ORF">D6T69_06805</name>
</gene>
<organism evidence="2 3">
    <name type="scientific">Tenacibaculum singaporense</name>
    <dbReference type="NCBI Taxonomy" id="2358479"/>
    <lineage>
        <taxon>Bacteria</taxon>
        <taxon>Pseudomonadati</taxon>
        <taxon>Bacteroidota</taxon>
        <taxon>Flavobacteriia</taxon>
        <taxon>Flavobacteriales</taxon>
        <taxon>Flavobacteriaceae</taxon>
        <taxon>Tenacibaculum</taxon>
    </lineage>
</organism>
<protein>
    <recommendedName>
        <fullName evidence="4">Capsule assembly protein Wzi</fullName>
    </recommendedName>
</protein>
<feature type="signal peptide" evidence="1">
    <location>
        <begin position="1"/>
        <end position="17"/>
    </location>
</feature>